<dbReference type="InterPro" id="IPR013783">
    <property type="entry name" value="Ig-like_fold"/>
</dbReference>
<evidence type="ECO:0000256" key="2">
    <source>
        <dbReference type="ARBA" id="ARBA00022692"/>
    </source>
</evidence>
<dbReference type="PANTHER" id="PTHR11860">
    <property type="entry name" value="POLYMERIC-IMMUNOGLOBULIN RECEPTOR"/>
    <property type="match status" value="1"/>
</dbReference>
<dbReference type="InterPro" id="IPR036179">
    <property type="entry name" value="Ig-like_dom_sf"/>
</dbReference>
<dbReference type="Proteomes" id="UP000694393">
    <property type="component" value="Unplaced"/>
</dbReference>
<dbReference type="AlphaFoldDB" id="A0A8C8VFV4"/>
<evidence type="ECO:0000313" key="6">
    <source>
        <dbReference type="Ensembl" id="ENSPCEP00000005046.1"/>
    </source>
</evidence>
<dbReference type="SMART" id="SM00409">
    <property type="entry name" value="IG"/>
    <property type="match status" value="1"/>
</dbReference>
<organism evidence="6 7">
    <name type="scientific">Pelusios castaneus</name>
    <name type="common">West African mud turtle</name>
    <dbReference type="NCBI Taxonomy" id="367368"/>
    <lineage>
        <taxon>Eukaryota</taxon>
        <taxon>Metazoa</taxon>
        <taxon>Chordata</taxon>
        <taxon>Craniata</taxon>
        <taxon>Vertebrata</taxon>
        <taxon>Euteleostomi</taxon>
        <taxon>Archelosauria</taxon>
        <taxon>Testudinata</taxon>
        <taxon>Testudines</taxon>
        <taxon>Pleurodira</taxon>
        <taxon>Pelomedusidae</taxon>
        <taxon>Pelusios</taxon>
    </lineage>
</organism>
<evidence type="ECO:0000256" key="3">
    <source>
        <dbReference type="ARBA" id="ARBA00023136"/>
    </source>
</evidence>
<dbReference type="InterPro" id="IPR013106">
    <property type="entry name" value="Ig_V-set"/>
</dbReference>
<reference evidence="6" key="1">
    <citation type="submission" date="2025-08" db="UniProtKB">
        <authorList>
            <consortium name="Ensembl"/>
        </authorList>
    </citation>
    <scope>IDENTIFICATION</scope>
</reference>
<dbReference type="PANTHER" id="PTHR11860:SF87">
    <property type="entry name" value="CMRF35-LIKE MOLECULE 8"/>
    <property type="match status" value="1"/>
</dbReference>
<evidence type="ECO:0000256" key="1">
    <source>
        <dbReference type="ARBA" id="ARBA00004370"/>
    </source>
</evidence>
<comment type="subcellular location">
    <subcellularLocation>
        <location evidence="1">Membrane</location>
    </subcellularLocation>
</comment>
<proteinExistence type="predicted"/>
<evidence type="ECO:0000313" key="7">
    <source>
        <dbReference type="Proteomes" id="UP000694393"/>
    </source>
</evidence>
<dbReference type="InterPro" id="IPR003599">
    <property type="entry name" value="Ig_sub"/>
</dbReference>
<dbReference type="Gene3D" id="2.60.40.10">
    <property type="entry name" value="Immunoglobulins"/>
    <property type="match status" value="1"/>
</dbReference>
<feature type="region of interest" description="Disordered" evidence="4">
    <location>
        <begin position="179"/>
        <end position="200"/>
    </location>
</feature>
<name>A0A8C8VFV4_9SAUR</name>
<keyword evidence="3" id="KW-0472">Membrane</keyword>
<evidence type="ECO:0000259" key="5">
    <source>
        <dbReference type="PROSITE" id="PS50835"/>
    </source>
</evidence>
<dbReference type="InterPro" id="IPR007110">
    <property type="entry name" value="Ig-like_dom"/>
</dbReference>
<dbReference type="CDD" id="cd05716">
    <property type="entry name" value="IgV_pIgR_like"/>
    <property type="match status" value="1"/>
</dbReference>
<sequence length="200" mass="21614">SSLSFWAHGSQAQASAQHSLAESHFLSVRRQLMGPGTVRGPPGGSVAVRCQYQTGYEEYPKFWCRAGGGTWSCPEGPLVESSGTEAKVKRGRVSIQDNHPQHAFTVTVENLTLADAGTYRCGIWRGLFLRAHIHAVTVIVSPGKSRLCSHRSLQAGSSSGPGQPVPGFKGRLFHFQGGDPPEGHRWVSEPGQNSSQHCHF</sequence>
<dbReference type="InterPro" id="IPR050671">
    <property type="entry name" value="CD300_family_receptors"/>
</dbReference>
<keyword evidence="2" id="KW-0812">Transmembrane</keyword>
<feature type="compositionally biased region" description="Polar residues" evidence="4">
    <location>
        <begin position="190"/>
        <end position="200"/>
    </location>
</feature>
<evidence type="ECO:0000256" key="4">
    <source>
        <dbReference type="SAM" id="MobiDB-lite"/>
    </source>
</evidence>
<dbReference type="Pfam" id="PF07686">
    <property type="entry name" value="V-set"/>
    <property type="match status" value="1"/>
</dbReference>
<accession>A0A8C8VFV4</accession>
<dbReference type="Ensembl" id="ENSPCET00000005226.1">
    <property type="protein sequence ID" value="ENSPCEP00000005046.1"/>
    <property type="gene ID" value="ENSPCEG00000004107.1"/>
</dbReference>
<protein>
    <recommendedName>
        <fullName evidence="5">Ig-like domain-containing protein</fullName>
    </recommendedName>
</protein>
<feature type="domain" description="Ig-like" evidence="5">
    <location>
        <begin position="43"/>
        <end position="121"/>
    </location>
</feature>
<keyword evidence="7" id="KW-1185">Reference proteome</keyword>
<dbReference type="GO" id="GO:0004888">
    <property type="term" value="F:transmembrane signaling receptor activity"/>
    <property type="evidence" value="ECO:0007669"/>
    <property type="project" value="TreeGrafter"/>
</dbReference>
<reference evidence="6" key="2">
    <citation type="submission" date="2025-09" db="UniProtKB">
        <authorList>
            <consortium name="Ensembl"/>
        </authorList>
    </citation>
    <scope>IDENTIFICATION</scope>
</reference>
<dbReference type="SUPFAM" id="SSF48726">
    <property type="entry name" value="Immunoglobulin"/>
    <property type="match status" value="1"/>
</dbReference>
<dbReference type="GO" id="GO:0005886">
    <property type="term" value="C:plasma membrane"/>
    <property type="evidence" value="ECO:0007669"/>
    <property type="project" value="TreeGrafter"/>
</dbReference>
<dbReference type="PROSITE" id="PS50835">
    <property type="entry name" value="IG_LIKE"/>
    <property type="match status" value="1"/>
</dbReference>